<dbReference type="Proteomes" id="UP000308730">
    <property type="component" value="Unassembled WGS sequence"/>
</dbReference>
<comment type="caution">
    <text evidence="2">The sequence shown here is derived from an EMBL/GenBank/DDBJ whole genome shotgun (WGS) entry which is preliminary data.</text>
</comment>
<evidence type="ECO:0000313" key="3">
    <source>
        <dbReference type="Proteomes" id="UP000308730"/>
    </source>
</evidence>
<evidence type="ECO:0000256" key="1">
    <source>
        <dbReference type="SAM" id="MobiDB-lite"/>
    </source>
</evidence>
<proteinExistence type="predicted"/>
<evidence type="ECO:0000313" key="2">
    <source>
        <dbReference type="EMBL" id="THH29325.1"/>
    </source>
</evidence>
<dbReference type="OrthoDB" id="3156807at2759"/>
<gene>
    <name evidence="2" type="ORF">EUX98_g4866</name>
</gene>
<organism evidence="2 3">
    <name type="scientific">Antrodiella citrinella</name>
    <dbReference type="NCBI Taxonomy" id="2447956"/>
    <lineage>
        <taxon>Eukaryota</taxon>
        <taxon>Fungi</taxon>
        <taxon>Dikarya</taxon>
        <taxon>Basidiomycota</taxon>
        <taxon>Agaricomycotina</taxon>
        <taxon>Agaricomycetes</taxon>
        <taxon>Polyporales</taxon>
        <taxon>Steccherinaceae</taxon>
        <taxon>Antrodiella</taxon>
    </lineage>
</organism>
<accession>A0A4S4MTU6</accession>
<sequence>MIVQTVINGTSCSRLEQLGWRRFWLSKLYHALYPPHRRMGSIGILDLTLIPESDRAIPIVNEWVRDVLNTVHDGVPPPSYLTTISEASHLAFAFDSSAAREYLPRTPFVNMPPSHALLLRENQYHVVHDLLQALDGSSPVSISAGILFFAHVCSQRLIIDISILCHILDWLCMSIVVAAKAQKSSSLHNITIPSSWISATRRDDHKGRDLNLRLVVLEQIRGLIAQAITSLVPSKLPNGFVPSLPSIYIRYVQAHDFHSLVKAMRHSEYRYGTSLDHLIQLKDQKLVDPSVPIYTPFATHTIVFNEQADIYKLLAERIPQESIPPMDWDPVAPALDQSVEHQAEESGQGRASLNEQDDEDEDADEDESDEEDLVGDHDLEEDQEYEVEPAQFDIAAATSLVNAANSLQSVAPPTSVEIDAAVTIQTAYRIHRWHRRAKRQGLDKTRDTWFLKCRQASQDLPSTYRRLFLGALPHILLCLENAVKHAQGVKKLAMLSLHEAEHDKYEVLKEAYDRAM</sequence>
<keyword evidence="3" id="KW-1185">Reference proteome</keyword>
<feature type="region of interest" description="Disordered" evidence="1">
    <location>
        <begin position="339"/>
        <end position="375"/>
    </location>
</feature>
<dbReference type="EMBL" id="SGPM01000129">
    <property type="protein sequence ID" value="THH29325.1"/>
    <property type="molecule type" value="Genomic_DNA"/>
</dbReference>
<feature type="compositionally biased region" description="Acidic residues" evidence="1">
    <location>
        <begin position="355"/>
        <end position="375"/>
    </location>
</feature>
<name>A0A4S4MTU6_9APHY</name>
<dbReference type="AlphaFoldDB" id="A0A4S4MTU6"/>
<protein>
    <submittedName>
        <fullName evidence="2">Uncharacterized protein</fullName>
    </submittedName>
</protein>
<reference evidence="2 3" key="1">
    <citation type="submission" date="2019-02" db="EMBL/GenBank/DDBJ databases">
        <title>Genome sequencing of the rare red list fungi Antrodiella citrinella (Flaviporus citrinellus).</title>
        <authorList>
            <person name="Buettner E."/>
            <person name="Kellner H."/>
        </authorList>
    </citation>
    <scope>NUCLEOTIDE SEQUENCE [LARGE SCALE GENOMIC DNA]</scope>
    <source>
        <strain evidence="2 3">DSM 108506</strain>
    </source>
</reference>